<organism evidence="1 2">
    <name type="scientific">Acrasis kona</name>
    <dbReference type="NCBI Taxonomy" id="1008807"/>
    <lineage>
        <taxon>Eukaryota</taxon>
        <taxon>Discoba</taxon>
        <taxon>Heterolobosea</taxon>
        <taxon>Tetramitia</taxon>
        <taxon>Eutetramitia</taxon>
        <taxon>Acrasidae</taxon>
        <taxon>Acrasis</taxon>
    </lineage>
</organism>
<dbReference type="SMART" id="SM00173">
    <property type="entry name" value="RAS"/>
    <property type="match status" value="1"/>
</dbReference>
<accession>A0AAW2Z6Y5</accession>
<comment type="caution">
    <text evidence="1">The sequence shown here is derived from an EMBL/GenBank/DDBJ whole genome shotgun (WGS) entry which is preliminary data.</text>
</comment>
<dbReference type="InterPro" id="IPR052661">
    <property type="entry name" value="Ras-like_GTPase_Reg"/>
</dbReference>
<dbReference type="SMART" id="SM00175">
    <property type="entry name" value="RAB"/>
    <property type="match status" value="1"/>
</dbReference>
<evidence type="ECO:0000313" key="2">
    <source>
        <dbReference type="Proteomes" id="UP001431209"/>
    </source>
</evidence>
<dbReference type="PANTHER" id="PTHR46350:SF2">
    <property type="entry name" value="RAS LIKE FAMILY 10 MEMBER B"/>
    <property type="match status" value="1"/>
</dbReference>
<dbReference type="Proteomes" id="UP001431209">
    <property type="component" value="Unassembled WGS sequence"/>
</dbReference>
<dbReference type="InterPro" id="IPR001806">
    <property type="entry name" value="Small_GTPase"/>
</dbReference>
<dbReference type="GO" id="GO:0005525">
    <property type="term" value="F:GTP binding"/>
    <property type="evidence" value="ECO:0007669"/>
    <property type="project" value="InterPro"/>
</dbReference>
<dbReference type="PRINTS" id="PR00449">
    <property type="entry name" value="RASTRNSFRMNG"/>
</dbReference>
<dbReference type="EMBL" id="JAOPGA020001095">
    <property type="protein sequence ID" value="KAL0484977.1"/>
    <property type="molecule type" value="Genomic_DNA"/>
</dbReference>
<name>A0AAW2Z6Y5_9EUKA</name>
<dbReference type="PROSITE" id="PS51419">
    <property type="entry name" value="RAB"/>
    <property type="match status" value="1"/>
</dbReference>
<dbReference type="PANTHER" id="PTHR46350">
    <property type="entry name" value="RAS LIKE FAMILY 10 MEMBER B-RELATED"/>
    <property type="match status" value="1"/>
</dbReference>
<dbReference type="Pfam" id="PF00071">
    <property type="entry name" value="Ras"/>
    <property type="match status" value="1"/>
</dbReference>
<dbReference type="InterPro" id="IPR027417">
    <property type="entry name" value="P-loop_NTPase"/>
</dbReference>
<reference evidence="1 2" key="1">
    <citation type="submission" date="2024-03" db="EMBL/GenBank/DDBJ databases">
        <title>The Acrasis kona genome and developmental transcriptomes reveal deep origins of eukaryotic multicellular pathways.</title>
        <authorList>
            <person name="Sheikh S."/>
            <person name="Fu C.-J."/>
            <person name="Brown M.W."/>
            <person name="Baldauf S.L."/>
        </authorList>
    </citation>
    <scope>NUCLEOTIDE SEQUENCE [LARGE SCALE GENOMIC DNA]</scope>
    <source>
        <strain evidence="1 2">ATCC MYA-3509</strain>
    </source>
</reference>
<protein>
    <submittedName>
        <fullName evidence="1">RAS-like protein</fullName>
    </submittedName>
</protein>
<dbReference type="Gene3D" id="3.40.50.300">
    <property type="entry name" value="P-loop containing nucleotide triphosphate hydrolases"/>
    <property type="match status" value="1"/>
</dbReference>
<sequence length="262" mass="30495">MEIKGLDLESRMLIETAPYNVDQYMAARSSDLLEYSKTGKYFSQPSILVLGDQHVGKSSFVRQFAHGQFYNFGGLLPTDHQHTILLKDDIKLSSSSIDYVWLHLMDSQHSSCVKEPTEGNWPRTNHWVRGKGEILAADAYIILFDITRLNTLQYIEACLERIMSWRHATSHDQIPVVIVANKRDQVYWEKSFDEEALKKKVNDKYHQAYPFCVISCKIRDEVDKTVRQVIQVYRETKKRNGFQYSNHQLGRVQKLTGMIKLF</sequence>
<dbReference type="AlphaFoldDB" id="A0AAW2Z6Y5"/>
<proteinExistence type="predicted"/>
<dbReference type="SUPFAM" id="SSF52540">
    <property type="entry name" value="P-loop containing nucleoside triphosphate hydrolases"/>
    <property type="match status" value="1"/>
</dbReference>
<keyword evidence="2" id="KW-1185">Reference proteome</keyword>
<evidence type="ECO:0000313" key="1">
    <source>
        <dbReference type="EMBL" id="KAL0484977.1"/>
    </source>
</evidence>
<gene>
    <name evidence="1" type="ORF">AKO1_003798</name>
</gene>
<dbReference type="GO" id="GO:0003924">
    <property type="term" value="F:GTPase activity"/>
    <property type="evidence" value="ECO:0007669"/>
    <property type="project" value="InterPro"/>
</dbReference>